<organism evidence="3 4">
    <name type="scientific">Streptomyces fildesensis</name>
    <dbReference type="NCBI Taxonomy" id="375757"/>
    <lineage>
        <taxon>Bacteria</taxon>
        <taxon>Bacillati</taxon>
        <taxon>Actinomycetota</taxon>
        <taxon>Actinomycetes</taxon>
        <taxon>Kitasatosporales</taxon>
        <taxon>Streptomycetaceae</taxon>
        <taxon>Streptomyces</taxon>
    </lineage>
</organism>
<keyword evidence="2" id="KW-0732">Signal</keyword>
<keyword evidence="4" id="KW-1185">Reference proteome</keyword>
<dbReference type="Proteomes" id="UP001614394">
    <property type="component" value="Unassembled WGS sequence"/>
</dbReference>
<evidence type="ECO:0008006" key="5">
    <source>
        <dbReference type="Google" id="ProtNLM"/>
    </source>
</evidence>
<feature type="region of interest" description="Disordered" evidence="1">
    <location>
        <begin position="32"/>
        <end position="56"/>
    </location>
</feature>
<name>A0ABW8BZS4_9ACTN</name>
<comment type="caution">
    <text evidence="3">The sequence shown here is derived from an EMBL/GenBank/DDBJ whole genome shotgun (WGS) entry which is preliminary data.</text>
</comment>
<evidence type="ECO:0000256" key="2">
    <source>
        <dbReference type="SAM" id="SignalP"/>
    </source>
</evidence>
<accession>A0ABW8BZS4</accession>
<dbReference type="RefSeq" id="WP_399644168.1">
    <property type="nucleotide sequence ID" value="NZ_JBITYG010000001.1"/>
</dbReference>
<evidence type="ECO:0000313" key="4">
    <source>
        <dbReference type="Proteomes" id="UP001614394"/>
    </source>
</evidence>
<proteinExistence type="predicted"/>
<gene>
    <name evidence="3" type="ORF">ACIGXA_04015</name>
</gene>
<sequence length="130" mass="12541">MPNHARPKLNSLLRTAATVTVAAAAAALAASGSASASSAPALTDSALGSDSAVGSTLGSDSALGYALGPVKHLTINPLANTGTDPLDNVVAPQVADFKPVSTGAVTGPLSQGDSVSELPLVGQLSTLLPG</sequence>
<feature type="chain" id="PRO_5047149510" description="Secreted protein" evidence="2">
    <location>
        <begin position="37"/>
        <end position="130"/>
    </location>
</feature>
<evidence type="ECO:0000256" key="1">
    <source>
        <dbReference type="SAM" id="MobiDB-lite"/>
    </source>
</evidence>
<feature type="compositionally biased region" description="Low complexity" evidence="1">
    <location>
        <begin position="32"/>
        <end position="47"/>
    </location>
</feature>
<feature type="signal peptide" evidence="2">
    <location>
        <begin position="1"/>
        <end position="36"/>
    </location>
</feature>
<protein>
    <recommendedName>
        <fullName evidence="5">Secreted protein</fullName>
    </recommendedName>
</protein>
<evidence type="ECO:0000313" key="3">
    <source>
        <dbReference type="EMBL" id="MFI9099667.1"/>
    </source>
</evidence>
<reference evidence="3 4" key="1">
    <citation type="submission" date="2024-10" db="EMBL/GenBank/DDBJ databases">
        <title>The Natural Products Discovery Center: Release of the First 8490 Sequenced Strains for Exploring Actinobacteria Biosynthetic Diversity.</title>
        <authorList>
            <person name="Kalkreuter E."/>
            <person name="Kautsar S.A."/>
            <person name="Yang D."/>
            <person name="Bader C.D."/>
            <person name="Teijaro C.N."/>
            <person name="Fluegel L."/>
            <person name="Davis C.M."/>
            <person name="Simpson J.R."/>
            <person name="Lauterbach L."/>
            <person name="Steele A.D."/>
            <person name="Gui C."/>
            <person name="Meng S."/>
            <person name="Li G."/>
            <person name="Viehrig K."/>
            <person name="Ye F."/>
            <person name="Su P."/>
            <person name="Kiefer A.F."/>
            <person name="Nichols A."/>
            <person name="Cepeda A.J."/>
            <person name="Yan W."/>
            <person name="Fan B."/>
            <person name="Jiang Y."/>
            <person name="Adhikari A."/>
            <person name="Zheng C.-J."/>
            <person name="Schuster L."/>
            <person name="Cowan T.M."/>
            <person name="Smanski M.J."/>
            <person name="Chevrette M.G."/>
            <person name="De Carvalho L.P.S."/>
            <person name="Shen B."/>
        </authorList>
    </citation>
    <scope>NUCLEOTIDE SEQUENCE [LARGE SCALE GENOMIC DNA]</scope>
    <source>
        <strain evidence="3 4">NPDC053399</strain>
    </source>
</reference>
<dbReference type="EMBL" id="JBITYG010000001">
    <property type="protein sequence ID" value="MFI9099667.1"/>
    <property type="molecule type" value="Genomic_DNA"/>
</dbReference>